<feature type="transmembrane region" description="Helical" evidence="2">
    <location>
        <begin position="12"/>
        <end position="30"/>
    </location>
</feature>
<proteinExistence type="predicted"/>
<evidence type="ECO:0000313" key="4">
    <source>
        <dbReference type="Proteomes" id="UP000230935"/>
    </source>
</evidence>
<dbReference type="InterPro" id="IPR007060">
    <property type="entry name" value="FtsL/DivIC"/>
</dbReference>
<reference evidence="4" key="1">
    <citation type="submission" date="2017-09" db="EMBL/GenBank/DDBJ databases">
        <title>Depth-based differentiation of microbial function through sediment-hosted aquifers and enrichment of novel symbionts in the deep terrestrial subsurface.</title>
        <authorList>
            <person name="Probst A.J."/>
            <person name="Ladd B."/>
            <person name="Jarett J.K."/>
            <person name="Geller-Mcgrath D.E."/>
            <person name="Sieber C.M.K."/>
            <person name="Emerson J.B."/>
            <person name="Anantharaman K."/>
            <person name="Thomas B.C."/>
            <person name="Malmstrom R."/>
            <person name="Stieglmeier M."/>
            <person name="Klingl A."/>
            <person name="Woyke T."/>
            <person name="Ryan C.M."/>
            <person name="Banfield J.F."/>
        </authorList>
    </citation>
    <scope>NUCLEOTIDE SEQUENCE [LARGE SCALE GENOMIC DNA]</scope>
</reference>
<sequence length="130" mass="15043">MRLFKLKKKVIIGAEIIVLILVGASLYGLARKNNDINREINSLEIDIDELGQRELELNELVKYFDSQAYLEQKARLELGLQKPGESIVILNYKDPDIADRMPINSYSESIAVNKKPKNNLFKWFNYLFPN</sequence>
<keyword evidence="2" id="KW-0812">Transmembrane</keyword>
<accession>A0A2H0W1H5</accession>
<name>A0A2H0W1H5_9BACT</name>
<keyword evidence="2" id="KW-0472">Membrane</keyword>
<dbReference type="EMBL" id="PEZZ01000016">
    <property type="protein sequence ID" value="PIS05212.1"/>
    <property type="molecule type" value="Genomic_DNA"/>
</dbReference>
<gene>
    <name evidence="3" type="ORF">COT81_02245</name>
</gene>
<keyword evidence="1" id="KW-0175">Coiled coil</keyword>
<evidence type="ECO:0000256" key="1">
    <source>
        <dbReference type="SAM" id="Coils"/>
    </source>
</evidence>
<evidence type="ECO:0000313" key="3">
    <source>
        <dbReference type="EMBL" id="PIS05212.1"/>
    </source>
</evidence>
<dbReference type="AlphaFoldDB" id="A0A2H0W1H5"/>
<protein>
    <recommendedName>
        <fullName evidence="5">Septum formation initiator</fullName>
    </recommendedName>
</protein>
<dbReference type="Proteomes" id="UP000230935">
    <property type="component" value="Unassembled WGS sequence"/>
</dbReference>
<evidence type="ECO:0008006" key="5">
    <source>
        <dbReference type="Google" id="ProtNLM"/>
    </source>
</evidence>
<keyword evidence="2" id="KW-1133">Transmembrane helix</keyword>
<evidence type="ECO:0000256" key="2">
    <source>
        <dbReference type="SAM" id="Phobius"/>
    </source>
</evidence>
<organism evidence="3 4">
    <name type="scientific">Candidatus Buchananbacteria bacterium CG10_big_fil_rev_8_21_14_0_10_42_9</name>
    <dbReference type="NCBI Taxonomy" id="1974526"/>
    <lineage>
        <taxon>Bacteria</taxon>
        <taxon>Candidatus Buchananiibacteriota</taxon>
    </lineage>
</organism>
<feature type="coiled-coil region" evidence="1">
    <location>
        <begin position="33"/>
        <end position="60"/>
    </location>
</feature>
<dbReference type="Pfam" id="PF04977">
    <property type="entry name" value="DivIC"/>
    <property type="match status" value="1"/>
</dbReference>
<comment type="caution">
    <text evidence="3">The sequence shown here is derived from an EMBL/GenBank/DDBJ whole genome shotgun (WGS) entry which is preliminary data.</text>
</comment>